<dbReference type="PANTHER" id="PTHR30425:SF1">
    <property type="entry name" value="PHOSPHATE TRANSPORT SYSTEM PERMEASE PROTEIN PSTC"/>
    <property type="match status" value="1"/>
</dbReference>
<dbReference type="GO" id="GO:0005886">
    <property type="term" value="C:plasma membrane"/>
    <property type="evidence" value="ECO:0007669"/>
    <property type="project" value="UniProtKB-SubCell"/>
</dbReference>
<name>A0AAX2ZCB7_9FIRM</name>
<keyword evidence="6 9" id="KW-0812">Transmembrane</keyword>
<reference evidence="12 13" key="1">
    <citation type="journal article" date="2023" name="Int. J. Syst. Evol. Microbiol.">
        <title>Terrisporobacter hibernicus sp. nov., isolated from bovine faeces in Northern Ireland.</title>
        <authorList>
            <person name="Mitchell M."/>
            <person name="Nguyen S.V."/>
            <person name="Connor M."/>
            <person name="Fairley D.J."/>
            <person name="Donoghue O."/>
            <person name="Marshall H."/>
            <person name="Koolman L."/>
            <person name="McMullan G."/>
            <person name="Schaffer K.E."/>
            <person name="McGrath J.W."/>
            <person name="Fanning S."/>
        </authorList>
    </citation>
    <scope>NUCLEOTIDE SEQUENCE [LARGE SCALE GENOMIC DNA]</scope>
    <source>
        <strain evidence="12 13">MCA3</strain>
    </source>
</reference>
<dbReference type="InterPro" id="IPR035906">
    <property type="entry name" value="MetI-like_sf"/>
</dbReference>
<proteinExistence type="inferred from homology"/>
<comment type="subcellular location">
    <subcellularLocation>
        <location evidence="1 9">Cell membrane</location>
        <topology evidence="1 9">Multi-pass membrane protein</topology>
    </subcellularLocation>
</comment>
<gene>
    <name evidence="12" type="primary">pstC</name>
    <name evidence="12" type="ORF">JW646_13435</name>
</gene>
<dbReference type="Proteomes" id="UP001198983">
    <property type="component" value="Chromosome"/>
</dbReference>
<evidence type="ECO:0000256" key="8">
    <source>
        <dbReference type="ARBA" id="ARBA00023136"/>
    </source>
</evidence>
<evidence type="ECO:0000256" key="3">
    <source>
        <dbReference type="ARBA" id="ARBA00022448"/>
    </source>
</evidence>
<feature type="transmembrane region" description="Helical" evidence="9">
    <location>
        <begin position="134"/>
        <end position="156"/>
    </location>
</feature>
<dbReference type="GO" id="GO:0006817">
    <property type="term" value="P:phosphate ion transport"/>
    <property type="evidence" value="ECO:0007669"/>
    <property type="project" value="UniProtKB-KW"/>
</dbReference>
<dbReference type="SUPFAM" id="SSF161098">
    <property type="entry name" value="MetI-like"/>
    <property type="match status" value="1"/>
</dbReference>
<keyword evidence="7 9" id="KW-1133">Transmembrane helix</keyword>
<evidence type="ECO:0000256" key="9">
    <source>
        <dbReference type="RuleBase" id="RU363032"/>
    </source>
</evidence>
<comment type="similarity">
    <text evidence="2 10">Belongs to the binding-protein-dependent transport system permease family. CysTW subfamily.</text>
</comment>
<evidence type="ECO:0000256" key="6">
    <source>
        <dbReference type="ARBA" id="ARBA00022692"/>
    </source>
</evidence>
<keyword evidence="3 9" id="KW-0813">Transport</keyword>
<feature type="transmembrane region" description="Helical" evidence="9">
    <location>
        <begin position="64"/>
        <end position="93"/>
    </location>
</feature>
<feature type="transmembrane region" description="Helical" evidence="9">
    <location>
        <begin position="12"/>
        <end position="36"/>
    </location>
</feature>
<keyword evidence="13" id="KW-1185">Reference proteome</keyword>
<feature type="transmembrane region" description="Helical" evidence="9">
    <location>
        <begin position="201"/>
        <end position="223"/>
    </location>
</feature>
<accession>A0AAX2ZCB7</accession>
<protein>
    <recommendedName>
        <fullName evidence="10">Phosphate transport system permease protein</fullName>
    </recommendedName>
</protein>
<dbReference type="InterPro" id="IPR000515">
    <property type="entry name" value="MetI-like"/>
</dbReference>
<dbReference type="InterPro" id="IPR011864">
    <property type="entry name" value="Phosphate_PstC"/>
</dbReference>
<evidence type="ECO:0000256" key="2">
    <source>
        <dbReference type="ARBA" id="ARBA00007069"/>
    </source>
</evidence>
<dbReference type="CDD" id="cd06261">
    <property type="entry name" value="TM_PBP2"/>
    <property type="match status" value="1"/>
</dbReference>
<sequence length="288" mass="31686">MKYIKDSFIKYVLFLTVILFLLIVVSLFACVTIESIPFFKEIGINGFIISGGWNPLKSEASYSLLPMILATLYVSFLAVFIALPIGLGCAIFLNFYNKKGISKTILACIDLLAGIPSVIFGFIGLVIIVKYFEIFFNMTSGECVLAAGILLAIMLLPYIISNCSESIDEAKNKFEIESLSLGVSKEYTIKKVILPSIKNSIYSAIMMSFGRAMGETMAVMMVMGNSPILPRLFSRGETIPSLTALEMGTVQYGSLHSSALYAANVVLIFLLIIIFAIAKYLKIKSRME</sequence>
<evidence type="ECO:0000256" key="1">
    <source>
        <dbReference type="ARBA" id="ARBA00004651"/>
    </source>
</evidence>
<evidence type="ECO:0000313" key="13">
    <source>
        <dbReference type="Proteomes" id="UP001198983"/>
    </source>
</evidence>
<keyword evidence="4 10" id="KW-1003">Cell membrane</keyword>
<evidence type="ECO:0000256" key="4">
    <source>
        <dbReference type="ARBA" id="ARBA00022475"/>
    </source>
</evidence>
<dbReference type="GO" id="GO:0005315">
    <property type="term" value="F:phosphate transmembrane transporter activity"/>
    <property type="evidence" value="ECO:0007669"/>
    <property type="project" value="InterPro"/>
</dbReference>
<dbReference type="InterPro" id="IPR051124">
    <property type="entry name" value="Phosphate_Transport_Permease"/>
</dbReference>
<dbReference type="PANTHER" id="PTHR30425">
    <property type="entry name" value="PHOSPHATE TRANSPORT SYSTEM PERMEASE PROTEIN PST"/>
    <property type="match status" value="1"/>
</dbReference>
<evidence type="ECO:0000259" key="11">
    <source>
        <dbReference type="PROSITE" id="PS50928"/>
    </source>
</evidence>
<dbReference type="PROSITE" id="PS51257">
    <property type="entry name" value="PROKAR_LIPOPROTEIN"/>
    <property type="match status" value="1"/>
</dbReference>
<dbReference type="Gene3D" id="1.10.3720.10">
    <property type="entry name" value="MetI-like"/>
    <property type="match status" value="1"/>
</dbReference>
<keyword evidence="5 10" id="KW-0592">Phosphate transport</keyword>
<dbReference type="RefSeq" id="WP_228415433.1">
    <property type="nucleotide sequence ID" value="NZ_CP081135.1"/>
</dbReference>
<dbReference type="EMBL" id="CP081135">
    <property type="protein sequence ID" value="UEL46636.1"/>
    <property type="molecule type" value="Genomic_DNA"/>
</dbReference>
<evidence type="ECO:0000256" key="10">
    <source>
        <dbReference type="RuleBase" id="RU363054"/>
    </source>
</evidence>
<evidence type="ECO:0000313" key="12">
    <source>
        <dbReference type="EMBL" id="UEL46636.1"/>
    </source>
</evidence>
<comment type="function">
    <text evidence="10">Part of the binding-protein-dependent transport system for phosphate; probably responsible for the translocation of the substrate across the membrane.</text>
</comment>
<feature type="domain" description="ABC transmembrane type-1" evidence="11">
    <location>
        <begin position="68"/>
        <end position="278"/>
    </location>
</feature>
<evidence type="ECO:0000256" key="7">
    <source>
        <dbReference type="ARBA" id="ARBA00022989"/>
    </source>
</evidence>
<feature type="transmembrane region" description="Helical" evidence="9">
    <location>
        <begin position="259"/>
        <end position="281"/>
    </location>
</feature>
<evidence type="ECO:0000256" key="5">
    <source>
        <dbReference type="ARBA" id="ARBA00022592"/>
    </source>
</evidence>
<keyword evidence="8 9" id="KW-0472">Membrane</keyword>
<organism evidence="12 13">
    <name type="scientific">Terrisporobacter hibernicus</name>
    <dbReference type="NCBI Taxonomy" id="2813371"/>
    <lineage>
        <taxon>Bacteria</taxon>
        <taxon>Bacillati</taxon>
        <taxon>Bacillota</taxon>
        <taxon>Clostridia</taxon>
        <taxon>Peptostreptococcales</taxon>
        <taxon>Peptostreptococcaceae</taxon>
        <taxon>Terrisporobacter</taxon>
    </lineage>
</organism>
<feature type="transmembrane region" description="Helical" evidence="9">
    <location>
        <begin position="105"/>
        <end position="128"/>
    </location>
</feature>
<dbReference type="PROSITE" id="PS50928">
    <property type="entry name" value="ABC_TM1"/>
    <property type="match status" value="1"/>
</dbReference>
<dbReference type="Pfam" id="PF00528">
    <property type="entry name" value="BPD_transp_1"/>
    <property type="match status" value="1"/>
</dbReference>
<dbReference type="AlphaFoldDB" id="A0AAX2ZCB7"/>
<dbReference type="KEGG" id="tem:JW646_13435"/>
<dbReference type="NCBIfam" id="TIGR02138">
    <property type="entry name" value="phosphate_pstC"/>
    <property type="match status" value="1"/>
</dbReference>